<keyword evidence="2" id="KW-1185">Reference proteome</keyword>
<dbReference type="HOGENOM" id="CLU_3395450_0_0_9"/>
<organism evidence="1 2">
    <name type="scientific">Brevibacillus panacihumi W25</name>
    <dbReference type="NCBI Taxonomy" id="1408254"/>
    <lineage>
        <taxon>Bacteria</taxon>
        <taxon>Bacillati</taxon>
        <taxon>Bacillota</taxon>
        <taxon>Bacilli</taxon>
        <taxon>Bacillales</taxon>
        <taxon>Paenibacillaceae</taxon>
        <taxon>Brevibacillus</taxon>
    </lineage>
</organism>
<dbReference type="Proteomes" id="UP000017973">
    <property type="component" value="Unassembled WGS sequence"/>
</dbReference>
<proteinExistence type="predicted"/>
<comment type="caution">
    <text evidence="1">The sequence shown here is derived from an EMBL/GenBank/DDBJ whole genome shotgun (WGS) entry which is preliminary data.</text>
</comment>
<evidence type="ECO:0000313" key="1">
    <source>
        <dbReference type="EMBL" id="EST53903.1"/>
    </source>
</evidence>
<dbReference type="AlphaFoldDB" id="V6MET3"/>
<reference evidence="1 2" key="1">
    <citation type="journal article" date="2014" name="Genome Announc.">
        <title>Draft Genome Sequence of Brevibacillus panacihumi Strain W25, a Halotolerant Hydrocarbon-Degrading Bacterium.</title>
        <authorList>
            <person name="Wang X."/>
            <person name="Jin D."/>
            <person name="Zhou L."/>
            <person name="Wu L."/>
            <person name="An W."/>
            <person name="Chen Y."/>
            <person name="Zhao L."/>
        </authorList>
    </citation>
    <scope>NUCLEOTIDE SEQUENCE [LARGE SCALE GENOMIC DNA]</scope>
    <source>
        <strain evidence="1 2">W25</strain>
    </source>
</reference>
<protein>
    <submittedName>
        <fullName evidence="1">Uncharacterized protein</fullName>
    </submittedName>
</protein>
<evidence type="ECO:0000313" key="2">
    <source>
        <dbReference type="Proteomes" id="UP000017973"/>
    </source>
</evidence>
<accession>V6MET3</accession>
<gene>
    <name evidence="1" type="ORF">T458_20580</name>
</gene>
<dbReference type="EMBL" id="AYJU01000017">
    <property type="protein sequence ID" value="EST53903.1"/>
    <property type="molecule type" value="Genomic_DNA"/>
</dbReference>
<sequence>MGSFFYIQKEEAAMKVYQKNGMMKPMDLMIE</sequence>
<name>V6MET3_9BACL</name>